<feature type="signal peptide" evidence="1">
    <location>
        <begin position="1"/>
        <end position="26"/>
    </location>
</feature>
<accession>A0ABV5S551</accession>
<evidence type="ECO:0008006" key="4">
    <source>
        <dbReference type="Google" id="ProtNLM"/>
    </source>
</evidence>
<gene>
    <name evidence="2" type="ORF">ACFFSA_27290</name>
</gene>
<dbReference type="Proteomes" id="UP001589532">
    <property type="component" value="Unassembled WGS sequence"/>
</dbReference>
<feature type="chain" id="PRO_5047144786" description="Peptidase inhibitor family I36" evidence="1">
    <location>
        <begin position="27"/>
        <end position="115"/>
    </location>
</feature>
<evidence type="ECO:0000313" key="3">
    <source>
        <dbReference type="Proteomes" id="UP001589532"/>
    </source>
</evidence>
<organism evidence="2 3">
    <name type="scientific">Nonomuraea helvata</name>
    <dbReference type="NCBI Taxonomy" id="37484"/>
    <lineage>
        <taxon>Bacteria</taxon>
        <taxon>Bacillati</taxon>
        <taxon>Actinomycetota</taxon>
        <taxon>Actinomycetes</taxon>
        <taxon>Streptosporangiales</taxon>
        <taxon>Streptosporangiaceae</taxon>
        <taxon>Nonomuraea</taxon>
    </lineage>
</organism>
<sequence>MPTLRKAAAMAALAMAVTGLPLPAAAATAPPAAADFPCPPVLGICAYDVDDNLRVLYDDEADIIPPIVRAANYSSDPWCFYNWFGYGGDRRELAPGQVADDFGFIIRAARRGPCD</sequence>
<evidence type="ECO:0000313" key="2">
    <source>
        <dbReference type="EMBL" id="MFB9626807.1"/>
    </source>
</evidence>
<evidence type="ECO:0000256" key="1">
    <source>
        <dbReference type="SAM" id="SignalP"/>
    </source>
</evidence>
<comment type="caution">
    <text evidence="2">The sequence shown here is derived from an EMBL/GenBank/DDBJ whole genome shotgun (WGS) entry which is preliminary data.</text>
</comment>
<proteinExistence type="predicted"/>
<name>A0ABV5S551_9ACTN</name>
<keyword evidence="3" id="KW-1185">Reference proteome</keyword>
<dbReference type="EMBL" id="JBHMBW010000025">
    <property type="protein sequence ID" value="MFB9626807.1"/>
    <property type="molecule type" value="Genomic_DNA"/>
</dbReference>
<dbReference type="RefSeq" id="WP_345003209.1">
    <property type="nucleotide sequence ID" value="NZ_BAAAXV010000012.1"/>
</dbReference>
<keyword evidence="1" id="KW-0732">Signal</keyword>
<reference evidence="2 3" key="1">
    <citation type="submission" date="2024-09" db="EMBL/GenBank/DDBJ databases">
        <authorList>
            <person name="Sun Q."/>
            <person name="Mori K."/>
        </authorList>
    </citation>
    <scope>NUCLEOTIDE SEQUENCE [LARGE SCALE GENOMIC DNA]</scope>
    <source>
        <strain evidence="2 3">JCM 3143</strain>
    </source>
</reference>
<protein>
    <recommendedName>
        <fullName evidence="4">Peptidase inhibitor family I36</fullName>
    </recommendedName>
</protein>